<evidence type="ECO:0000313" key="3">
    <source>
        <dbReference type="Proteomes" id="UP000276133"/>
    </source>
</evidence>
<protein>
    <submittedName>
        <fullName evidence="2">Uncharacterized protein</fullName>
    </submittedName>
</protein>
<feature type="transmembrane region" description="Helical" evidence="1">
    <location>
        <begin position="16"/>
        <end position="33"/>
    </location>
</feature>
<keyword evidence="1" id="KW-0812">Transmembrane</keyword>
<sequence>MLLCSFENSGHHNECIFKFIFLFTTNFINGYCIKKRWWLKPMIHFSYQNNNFFDHSSHMT</sequence>
<keyword evidence="3" id="KW-1185">Reference proteome</keyword>
<gene>
    <name evidence="2" type="ORF">BpHYR1_032061</name>
</gene>
<evidence type="ECO:0000256" key="1">
    <source>
        <dbReference type="SAM" id="Phobius"/>
    </source>
</evidence>
<dbReference type="AlphaFoldDB" id="A0A3M7QAA9"/>
<dbReference type="EMBL" id="REGN01006838">
    <property type="protein sequence ID" value="RNA08152.1"/>
    <property type="molecule type" value="Genomic_DNA"/>
</dbReference>
<keyword evidence="1" id="KW-0472">Membrane</keyword>
<keyword evidence="1" id="KW-1133">Transmembrane helix</keyword>
<name>A0A3M7QAA9_BRAPC</name>
<reference evidence="2 3" key="1">
    <citation type="journal article" date="2018" name="Sci. Rep.">
        <title>Genomic signatures of local adaptation to the degree of environmental predictability in rotifers.</title>
        <authorList>
            <person name="Franch-Gras L."/>
            <person name="Hahn C."/>
            <person name="Garcia-Roger E.M."/>
            <person name="Carmona M.J."/>
            <person name="Serra M."/>
            <person name="Gomez A."/>
        </authorList>
    </citation>
    <scope>NUCLEOTIDE SEQUENCE [LARGE SCALE GENOMIC DNA]</scope>
    <source>
        <strain evidence="2">HYR1</strain>
    </source>
</reference>
<organism evidence="2 3">
    <name type="scientific">Brachionus plicatilis</name>
    <name type="common">Marine rotifer</name>
    <name type="synonym">Brachionus muelleri</name>
    <dbReference type="NCBI Taxonomy" id="10195"/>
    <lineage>
        <taxon>Eukaryota</taxon>
        <taxon>Metazoa</taxon>
        <taxon>Spiralia</taxon>
        <taxon>Gnathifera</taxon>
        <taxon>Rotifera</taxon>
        <taxon>Eurotatoria</taxon>
        <taxon>Monogononta</taxon>
        <taxon>Pseudotrocha</taxon>
        <taxon>Ploima</taxon>
        <taxon>Brachionidae</taxon>
        <taxon>Brachionus</taxon>
    </lineage>
</organism>
<proteinExistence type="predicted"/>
<comment type="caution">
    <text evidence="2">The sequence shown here is derived from an EMBL/GenBank/DDBJ whole genome shotgun (WGS) entry which is preliminary data.</text>
</comment>
<evidence type="ECO:0000313" key="2">
    <source>
        <dbReference type="EMBL" id="RNA08152.1"/>
    </source>
</evidence>
<dbReference type="Proteomes" id="UP000276133">
    <property type="component" value="Unassembled WGS sequence"/>
</dbReference>
<accession>A0A3M7QAA9</accession>